<protein>
    <submittedName>
        <fullName evidence="1">Uncharacterized protein</fullName>
    </submittedName>
</protein>
<reference evidence="1" key="1">
    <citation type="submission" date="2006-10" db="EMBL/GenBank/DDBJ databases">
        <title>Complete sequence of Solibacter usitatus Ellin6076.</title>
        <authorList>
            <consortium name="US DOE Joint Genome Institute"/>
            <person name="Copeland A."/>
            <person name="Lucas S."/>
            <person name="Lapidus A."/>
            <person name="Barry K."/>
            <person name="Detter J.C."/>
            <person name="Glavina del Rio T."/>
            <person name="Hammon N."/>
            <person name="Israni S."/>
            <person name="Dalin E."/>
            <person name="Tice H."/>
            <person name="Pitluck S."/>
            <person name="Thompson L.S."/>
            <person name="Brettin T."/>
            <person name="Bruce D."/>
            <person name="Han C."/>
            <person name="Tapia R."/>
            <person name="Gilna P."/>
            <person name="Schmutz J."/>
            <person name="Larimer F."/>
            <person name="Land M."/>
            <person name="Hauser L."/>
            <person name="Kyrpides N."/>
            <person name="Mikhailova N."/>
            <person name="Janssen P.H."/>
            <person name="Kuske C.R."/>
            <person name="Richardson P."/>
        </authorList>
    </citation>
    <scope>NUCLEOTIDE SEQUENCE</scope>
    <source>
        <strain evidence="1">Ellin6076</strain>
    </source>
</reference>
<dbReference type="InParanoid" id="Q01YF9"/>
<dbReference type="AlphaFoldDB" id="Q01YF9"/>
<proteinExistence type="predicted"/>
<dbReference type="OrthoDB" id="8479400at2"/>
<evidence type="ECO:0000313" key="1">
    <source>
        <dbReference type="EMBL" id="ABJ85306.1"/>
    </source>
</evidence>
<dbReference type="HOGENOM" id="CLU_083559_1_1_0"/>
<dbReference type="STRING" id="234267.Acid_4344"/>
<gene>
    <name evidence="1" type="ordered locus">Acid_4344</name>
</gene>
<organism evidence="1">
    <name type="scientific">Solibacter usitatus (strain Ellin6076)</name>
    <dbReference type="NCBI Taxonomy" id="234267"/>
    <lineage>
        <taxon>Bacteria</taxon>
        <taxon>Pseudomonadati</taxon>
        <taxon>Acidobacteriota</taxon>
        <taxon>Terriglobia</taxon>
        <taxon>Bryobacterales</taxon>
        <taxon>Solibacteraceae</taxon>
        <taxon>Candidatus Solibacter</taxon>
    </lineage>
</organism>
<name>Q01YF9_SOLUE</name>
<sequence>MVNVFVSRPTWVAPEFKAGLDIFLNLLKSVDLQPRTVGSTDLPTKTPLDEVLILMRECQGVIILGYPQISVERGKCKDADCSGLSLPTEWNHIEAALAYSQQLPLMMLHHTGIQRGVFDRGAASVFVYELDLTEAAWAMQPAANGAILKWKRECLAMPARS</sequence>
<dbReference type="KEGG" id="sus:Acid_4344"/>
<accession>Q01YF9</accession>
<dbReference type="EMBL" id="CP000473">
    <property type="protein sequence ID" value="ABJ85306.1"/>
    <property type="molecule type" value="Genomic_DNA"/>
</dbReference>